<name>A0ACC2PXQ2_9HYME</name>
<proteinExistence type="predicted"/>
<gene>
    <name evidence="1" type="ORF">QAD02_023698</name>
</gene>
<evidence type="ECO:0000313" key="1">
    <source>
        <dbReference type="EMBL" id="KAJ8687903.1"/>
    </source>
</evidence>
<dbReference type="EMBL" id="CM056741">
    <property type="protein sequence ID" value="KAJ8687903.1"/>
    <property type="molecule type" value="Genomic_DNA"/>
</dbReference>
<accession>A0ACC2PXQ2</accession>
<protein>
    <submittedName>
        <fullName evidence="1">Uncharacterized protein</fullName>
    </submittedName>
</protein>
<reference evidence="1" key="1">
    <citation type="submission" date="2023-04" db="EMBL/GenBank/DDBJ databases">
        <title>A chromosome-level genome assembly of the parasitoid wasp Eretmocerus hayati.</title>
        <authorList>
            <person name="Zhong Y."/>
            <person name="Liu S."/>
            <person name="Liu Y."/>
        </authorList>
    </citation>
    <scope>NUCLEOTIDE SEQUENCE</scope>
    <source>
        <strain evidence="1">ZJU_SS_LIU_2023</strain>
    </source>
</reference>
<evidence type="ECO:0000313" key="2">
    <source>
        <dbReference type="Proteomes" id="UP001239111"/>
    </source>
</evidence>
<comment type="caution">
    <text evidence="1">The sequence shown here is derived from an EMBL/GenBank/DDBJ whole genome shotgun (WGS) entry which is preliminary data.</text>
</comment>
<sequence length="582" mass="67510">MTVLRSYFGRWLGKLSVLLIIAWFLTIIVSINLMVRNASINSTSSGLNLRVDSAQLSNIKNDIKRLKDQNNILRKILLDNNLGTQLNDHIINSKNGQENYSSSNFIHQSDFNITYIEPLLLYEETRRRIKNDIQEMAYFINAELKKLKKDPFKYEDMGEEISAALESFNERKKSLFISLDKLSYFDGYRKWREKEVTELSNLVQKRFKTLQNPQNCQTAKKLLCQINKGCGFGCQIHHLVYCFLVAYGTKRTLILKSKGWKYQKEGWEAVFKPVSDSCQYNGEPYASWPSVDDSKQVVLLPIVDSVYPKPIYQPPSVPADLAHRLEKVHGYPLVWWVGQVIRYLMRPNDETRLLLENKKRKMNFNSPIVGVHVRRTDKIGTEAAFHDVNEYMSKVKEYFDNLEVEPKLRRIYLASDDPKVISDAQKRYPNYEIIADSDVAQSAAMSKRYSNVSLRGILMDIHFLSQCDYLVCTFSSQVCRVAYELMQTYHTDAHDKFASLDDIYYYGGQNPHPQVAIMNHEPKRAEEIQLRINDEIEVHGNHWDGYSKGKNLRTNAIGLFPSFKIKNPIEAIDFPKYEESPI</sequence>
<dbReference type="Proteomes" id="UP001239111">
    <property type="component" value="Chromosome 1"/>
</dbReference>
<organism evidence="1 2">
    <name type="scientific">Eretmocerus hayati</name>
    <dbReference type="NCBI Taxonomy" id="131215"/>
    <lineage>
        <taxon>Eukaryota</taxon>
        <taxon>Metazoa</taxon>
        <taxon>Ecdysozoa</taxon>
        <taxon>Arthropoda</taxon>
        <taxon>Hexapoda</taxon>
        <taxon>Insecta</taxon>
        <taxon>Pterygota</taxon>
        <taxon>Neoptera</taxon>
        <taxon>Endopterygota</taxon>
        <taxon>Hymenoptera</taxon>
        <taxon>Apocrita</taxon>
        <taxon>Proctotrupomorpha</taxon>
        <taxon>Chalcidoidea</taxon>
        <taxon>Aphelinidae</taxon>
        <taxon>Aphelininae</taxon>
        <taxon>Eretmocerus</taxon>
    </lineage>
</organism>
<keyword evidence="2" id="KW-1185">Reference proteome</keyword>